<reference evidence="2 3" key="1">
    <citation type="submission" date="2019-07" db="EMBL/GenBank/DDBJ databases">
        <title>Genomes of sea-ice associated Colwellia species.</title>
        <authorList>
            <person name="Bowman J.P."/>
        </authorList>
    </citation>
    <scope>NUCLEOTIDE SEQUENCE [LARGE SCALE GENOMIC DNA]</scope>
    <source>
        <strain evidence="2 3">ACAM 459</strain>
    </source>
</reference>
<gene>
    <name evidence="2" type="ORF">ESZ36_12605</name>
</gene>
<organism evidence="2 3">
    <name type="scientific">Colwellia demingiae</name>
    <dbReference type="NCBI Taxonomy" id="89401"/>
    <lineage>
        <taxon>Bacteria</taxon>
        <taxon>Pseudomonadati</taxon>
        <taxon>Pseudomonadota</taxon>
        <taxon>Gammaproteobacteria</taxon>
        <taxon>Alteromonadales</taxon>
        <taxon>Colwelliaceae</taxon>
        <taxon>Colwellia</taxon>
    </lineage>
</organism>
<dbReference type="Proteomes" id="UP000321822">
    <property type="component" value="Unassembled WGS sequence"/>
</dbReference>
<dbReference type="AlphaFoldDB" id="A0A5C6QEV2"/>
<feature type="coiled-coil region" evidence="1">
    <location>
        <begin position="178"/>
        <end position="205"/>
    </location>
</feature>
<protein>
    <submittedName>
        <fullName evidence="2">Uncharacterized protein</fullName>
    </submittedName>
</protein>
<evidence type="ECO:0000313" key="2">
    <source>
        <dbReference type="EMBL" id="TWX67152.1"/>
    </source>
</evidence>
<name>A0A5C6QEV2_9GAMM</name>
<keyword evidence="1" id="KW-0175">Coiled coil</keyword>
<evidence type="ECO:0000313" key="3">
    <source>
        <dbReference type="Proteomes" id="UP000321822"/>
    </source>
</evidence>
<keyword evidence="3" id="KW-1185">Reference proteome</keyword>
<evidence type="ECO:0000256" key="1">
    <source>
        <dbReference type="SAM" id="Coils"/>
    </source>
</evidence>
<accession>A0A5C6QEV2</accession>
<sequence>MIDLSQFSVPDSTESGKEPIWVADLSPKAKNLFDSLQVEFKDIKERIDRRVLELREQTPETPIEKCVKHLTITERTIVVMQLCERLNINRSNIRKDRKSIPKLLGHISNLNGKLSIYWSDVVGNITSGKRLTKPELTSLKSDLELQLQNEKNKNLVDYFEAALNSQVLDSHAALAQKHKDLKKDYDVAQTTIAQLRKANSELTLQLNRKG</sequence>
<comment type="caution">
    <text evidence="2">The sequence shown here is derived from an EMBL/GenBank/DDBJ whole genome shotgun (WGS) entry which is preliminary data.</text>
</comment>
<dbReference type="EMBL" id="VOLT01000006">
    <property type="protein sequence ID" value="TWX67152.1"/>
    <property type="molecule type" value="Genomic_DNA"/>
</dbReference>
<dbReference type="RefSeq" id="WP_146788473.1">
    <property type="nucleotide sequence ID" value="NZ_VOLT01000006.1"/>
</dbReference>
<proteinExistence type="predicted"/>